<evidence type="ECO:0000313" key="2">
    <source>
        <dbReference type="Proteomes" id="UP000501379"/>
    </source>
</evidence>
<dbReference type="RefSeq" id="WP_173210521.1">
    <property type="nucleotide sequence ID" value="NZ_CP053697.2"/>
</dbReference>
<dbReference type="Gene3D" id="3.40.50.300">
    <property type="entry name" value="P-loop containing nucleotide triphosphate hydrolases"/>
    <property type="match status" value="1"/>
</dbReference>
<dbReference type="EMBL" id="CP053697">
    <property type="protein sequence ID" value="QKE65032.1"/>
    <property type="molecule type" value="Genomic_DNA"/>
</dbReference>
<dbReference type="KEGG" id="pcam:HNE05_17285"/>
<evidence type="ECO:0000313" key="1">
    <source>
        <dbReference type="EMBL" id="QKE65032.1"/>
    </source>
</evidence>
<accession>A0A6M8FL11</accession>
<organism evidence="1 2">
    <name type="scientific">Aquipseudomonas campi</name>
    <dbReference type="NCBI Taxonomy" id="2731681"/>
    <lineage>
        <taxon>Bacteria</taxon>
        <taxon>Pseudomonadati</taxon>
        <taxon>Pseudomonadota</taxon>
        <taxon>Gammaproteobacteria</taxon>
        <taxon>Pseudomonadales</taxon>
        <taxon>Pseudomonadaceae</taxon>
        <taxon>Aquipseudomonas</taxon>
    </lineage>
</organism>
<dbReference type="InterPro" id="IPR027417">
    <property type="entry name" value="P-loop_NTPase"/>
</dbReference>
<sequence length="368" mass="42035">MHTCIIHIGMHKTGSTSIQHSLQGFADQHITYADLGDSPNHSYAIYDLFTQGAERGFFDVQPDVSTIDAYEKLLLQAIADTGTRDLLISGEQISSMPPAALTRLRDFLAPHFQNIRVVSYVRPPASYLASAFQQRLKKRSPNFEPMRLYRSFKDTFQKFDDIFGRTNVELWKFDSTTLHNRCAVSDFCQRLGLEFPAERIRTENESMSRQFVGLLYVYRKFAPELAASLQIAEVEGLNRKLSGIWSDKFALSHELTQAIHQQHAADIAWMEQRLGQSLEETLRKEPKHAISREEDLIQTPSETIEGLYSALGKPHPQTTCQIHPVDVAELFHELRTKPPGLQPSSWWASYRARLNSTTQRLRRLGRTS</sequence>
<evidence type="ECO:0008006" key="3">
    <source>
        <dbReference type="Google" id="ProtNLM"/>
    </source>
</evidence>
<proteinExistence type="predicted"/>
<reference evidence="1" key="1">
    <citation type="submission" date="2020-07" db="EMBL/GenBank/DDBJ databases">
        <title>Nitrate ammonifying Pseudomonas campi sp. nov. isolated from German agricultural grassland.</title>
        <authorList>
            <person name="Timsy T."/>
            <person name="Ulrich A."/>
            <person name="Spanner T."/>
            <person name="Foesel B."/>
            <person name="Kolb S."/>
            <person name="Horn M.A."/>
            <person name="Behrendt U."/>
        </authorList>
    </citation>
    <scope>NUCLEOTIDE SEQUENCE</scope>
    <source>
        <strain evidence="1">S1-A32-2</strain>
    </source>
</reference>
<dbReference type="SUPFAM" id="SSF52540">
    <property type="entry name" value="P-loop containing nucleoside triphosphate hydrolases"/>
    <property type="match status" value="1"/>
</dbReference>
<gene>
    <name evidence="1" type="ORF">HNE05_17285</name>
</gene>
<protein>
    <recommendedName>
        <fullName evidence="3">Sulfotransferase family protein</fullName>
    </recommendedName>
</protein>
<dbReference type="AlphaFoldDB" id="A0A6M8FL11"/>
<keyword evidence="2" id="KW-1185">Reference proteome</keyword>
<name>A0A6M8FL11_9GAMM</name>
<dbReference type="Proteomes" id="UP000501379">
    <property type="component" value="Chromosome"/>
</dbReference>